<gene>
    <name evidence="1" type="ORF">EV385_3164</name>
</gene>
<dbReference type="EMBL" id="SHKY01000001">
    <property type="protein sequence ID" value="RZU51349.1"/>
    <property type="molecule type" value="Genomic_DNA"/>
</dbReference>
<evidence type="ECO:0000313" key="2">
    <source>
        <dbReference type="Proteomes" id="UP000292564"/>
    </source>
</evidence>
<reference evidence="1 2" key="1">
    <citation type="submission" date="2019-02" db="EMBL/GenBank/DDBJ databases">
        <title>Sequencing the genomes of 1000 actinobacteria strains.</title>
        <authorList>
            <person name="Klenk H.-P."/>
        </authorList>
    </citation>
    <scope>NUCLEOTIDE SEQUENCE [LARGE SCALE GENOMIC DNA]</scope>
    <source>
        <strain evidence="1 2">DSM 45162</strain>
    </source>
</reference>
<dbReference type="Proteomes" id="UP000292564">
    <property type="component" value="Unassembled WGS sequence"/>
</dbReference>
<protein>
    <submittedName>
        <fullName evidence="1">Uncharacterized protein</fullName>
    </submittedName>
</protein>
<proteinExistence type="predicted"/>
<keyword evidence="2" id="KW-1185">Reference proteome</keyword>
<comment type="caution">
    <text evidence="1">The sequence shown here is derived from an EMBL/GenBank/DDBJ whole genome shotgun (WGS) entry which is preliminary data.</text>
</comment>
<organism evidence="1 2">
    <name type="scientific">Krasilnikovia cinnamomea</name>
    <dbReference type="NCBI Taxonomy" id="349313"/>
    <lineage>
        <taxon>Bacteria</taxon>
        <taxon>Bacillati</taxon>
        <taxon>Actinomycetota</taxon>
        <taxon>Actinomycetes</taxon>
        <taxon>Micromonosporales</taxon>
        <taxon>Micromonosporaceae</taxon>
        <taxon>Krasilnikovia</taxon>
    </lineage>
</organism>
<dbReference type="RefSeq" id="WP_278044986.1">
    <property type="nucleotide sequence ID" value="NZ_SHKY01000001.1"/>
</dbReference>
<accession>A0A4Q7ZM69</accession>
<sequence length="44" mass="4901">MKELVERLRALRTNVTLESVFDKQTSTAESSKSCAATTMGYSKM</sequence>
<dbReference type="AlphaFoldDB" id="A0A4Q7ZM69"/>
<evidence type="ECO:0000313" key="1">
    <source>
        <dbReference type="EMBL" id="RZU51349.1"/>
    </source>
</evidence>
<name>A0A4Q7ZM69_9ACTN</name>